<keyword evidence="3" id="KW-0808">Transferase</keyword>
<keyword evidence="4" id="KW-0663">Pyridoxal phosphate</keyword>
<comment type="cofactor">
    <cofactor evidence="1">
        <name>pyridoxal 5'-phosphate</name>
        <dbReference type="ChEBI" id="CHEBI:597326"/>
    </cofactor>
</comment>
<evidence type="ECO:0000256" key="2">
    <source>
        <dbReference type="ARBA" id="ARBA00008392"/>
    </source>
</evidence>
<gene>
    <name evidence="6" type="ORF">OIU79_025045</name>
</gene>
<dbReference type="GO" id="GO:0046512">
    <property type="term" value="P:sphingosine biosynthetic process"/>
    <property type="evidence" value="ECO:0007669"/>
    <property type="project" value="TreeGrafter"/>
</dbReference>
<comment type="caution">
    <text evidence="6">The sequence shown here is derived from an EMBL/GenBank/DDBJ whole genome shotgun (WGS) entry which is preliminary data.</text>
</comment>
<dbReference type="Proteomes" id="UP001151532">
    <property type="component" value="Chromosome 15Z"/>
</dbReference>
<dbReference type="OrthoDB" id="3168162at2759"/>
<dbReference type="InterPro" id="IPR015424">
    <property type="entry name" value="PyrdxlP-dep_Trfase"/>
</dbReference>
<dbReference type="InterPro" id="IPR050087">
    <property type="entry name" value="AON_synthase_class-II"/>
</dbReference>
<reference evidence="6" key="2">
    <citation type="journal article" date="2023" name="Int. J. Mol. Sci.">
        <title>De Novo Assembly and Annotation of 11 Diverse Shrub Willow (Salix) Genomes Reveals Novel Gene Organization in Sex-Linked Regions.</title>
        <authorList>
            <person name="Hyden B."/>
            <person name="Feng K."/>
            <person name="Yates T.B."/>
            <person name="Jawdy S."/>
            <person name="Cereghino C."/>
            <person name="Smart L.B."/>
            <person name="Muchero W."/>
        </authorList>
    </citation>
    <scope>NUCLEOTIDE SEQUENCE</scope>
    <source>
        <tissue evidence="6">Shoot tip</tissue>
    </source>
</reference>
<organism evidence="6 7">
    <name type="scientific">Salix purpurea</name>
    <name type="common">Purple osier willow</name>
    <dbReference type="NCBI Taxonomy" id="77065"/>
    <lineage>
        <taxon>Eukaryota</taxon>
        <taxon>Viridiplantae</taxon>
        <taxon>Streptophyta</taxon>
        <taxon>Embryophyta</taxon>
        <taxon>Tracheophyta</taxon>
        <taxon>Spermatophyta</taxon>
        <taxon>Magnoliopsida</taxon>
        <taxon>eudicotyledons</taxon>
        <taxon>Gunneridae</taxon>
        <taxon>Pentapetalae</taxon>
        <taxon>rosids</taxon>
        <taxon>fabids</taxon>
        <taxon>Malpighiales</taxon>
        <taxon>Salicaceae</taxon>
        <taxon>Saliceae</taxon>
        <taxon>Salix</taxon>
    </lineage>
</organism>
<evidence type="ECO:0000313" key="6">
    <source>
        <dbReference type="EMBL" id="KAJ6760097.1"/>
    </source>
</evidence>
<evidence type="ECO:0000256" key="3">
    <source>
        <dbReference type="ARBA" id="ARBA00022679"/>
    </source>
</evidence>
<dbReference type="AlphaFoldDB" id="A0A9Q0W3Z3"/>
<sequence length="142" mass="15427">MHWPLEDSALRLSSSGYVFSASLPPYLACAAITAIDVLEDNPALITKLKENISTSCCQNNFLGLSNIQGLSIASNPESPIVFLKLEMSTGSAKDDLKLLEAIADRALKEDSVFVATSKRSYNRQMSFACGNQIVCIGCPFRF</sequence>
<dbReference type="InterPro" id="IPR015421">
    <property type="entry name" value="PyrdxlP-dep_Trfase_major"/>
</dbReference>
<dbReference type="GO" id="GO:0016020">
    <property type="term" value="C:membrane"/>
    <property type="evidence" value="ECO:0007669"/>
    <property type="project" value="GOC"/>
</dbReference>
<name>A0A9Q0W3Z3_SALPP</name>
<proteinExistence type="inferred from homology"/>
<reference evidence="6" key="1">
    <citation type="submission" date="2022-11" db="EMBL/GenBank/DDBJ databases">
        <authorList>
            <person name="Hyden B.L."/>
            <person name="Feng K."/>
            <person name="Yates T."/>
            <person name="Jawdy S."/>
            <person name="Smart L.B."/>
            <person name="Muchero W."/>
        </authorList>
    </citation>
    <scope>NUCLEOTIDE SEQUENCE</scope>
    <source>
        <tissue evidence="6">Shoot tip</tissue>
    </source>
</reference>
<evidence type="ECO:0000256" key="1">
    <source>
        <dbReference type="ARBA" id="ARBA00001933"/>
    </source>
</evidence>
<dbReference type="EMBL" id="JAPFFK010000006">
    <property type="protein sequence ID" value="KAJ6760097.1"/>
    <property type="molecule type" value="Genomic_DNA"/>
</dbReference>
<accession>A0A9Q0W3Z3</accession>
<protein>
    <submittedName>
        <fullName evidence="6">LONG CHAIN BASE BIOSYNTHESIS PROTEIN 1-LIKE</fullName>
    </submittedName>
</protein>
<dbReference type="InterPro" id="IPR015422">
    <property type="entry name" value="PyrdxlP-dep_Trfase_small"/>
</dbReference>
<dbReference type="PANTHER" id="PTHR13693:SF2">
    <property type="entry name" value="SERINE PALMITOYLTRANSFERASE 1"/>
    <property type="match status" value="1"/>
</dbReference>
<dbReference type="PANTHER" id="PTHR13693">
    <property type="entry name" value="CLASS II AMINOTRANSFERASE/8-AMINO-7-OXONONANOATE SYNTHASE"/>
    <property type="match status" value="1"/>
</dbReference>
<dbReference type="GO" id="GO:0004758">
    <property type="term" value="F:serine C-palmitoyltransferase activity"/>
    <property type="evidence" value="ECO:0007669"/>
    <property type="project" value="TreeGrafter"/>
</dbReference>
<evidence type="ECO:0000256" key="5">
    <source>
        <dbReference type="ARBA" id="ARBA00023315"/>
    </source>
</evidence>
<evidence type="ECO:0000256" key="4">
    <source>
        <dbReference type="ARBA" id="ARBA00022898"/>
    </source>
</evidence>
<evidence type="ECO:0000313" key="7">
    <source>
        <dbReference type="Proteomes" id="UP001151532"/>
    </source>
</evidence>
<dbReference type="Gene3D" id="3.90.1150.10">
    <property type="entry name" value="Aspartate Aminotransferase, domain 1"/>
    <property type="match status" value="1"/>
</dbReference>
<dbReference type="Gene3D" id="3.40.640.10">
    <property type="entry name" value="Type I PLP-dependent aspartate aminotransferase-like (Major domain)"/>
    <property type="match status" value="1"/>
</dbReference>
<keyword evidence="7" id="KW-1185">Reference proteome</keyword>
<dbReference type="GO" id="GO:0046513">
    <property type="term" value="P:ceramide biosynthetic process"/>
    <property type="evidence" value="ECO:0007669"/>
    <property type="project" value="TreeGrafter"/>
</dbReference>
<comment type="similarity">
    <text evidence="2">Belongs to the class-II pyridoxal-phosphate-dependent aminotransferase family.</text>
</comment>
<dbReference type="SUPFAM" id="SSF53383">
    <property type="entry name" value="PLP-dependent transferases"/>
    <property type="match status" value="1"/>
</dbReference>
<keyword evidence="5" id="KW-0012">Acyltransferase</keyword>
<dbReference type="GO" id="GO:0005783">
    <property type="term" value="C:endoplasmic reticulum"/>
    <property type="evidence" value="ECO:0007669"/>
    <property type="project" value="TreeGrafter"/>
</dbReference>